<evidence type="ECO:0000256" key="3">
    <source>
        <dbReference type="ARBA" id="ARBA00022692"/>
    </source>
</evidence>
<keyword evidence="3" id="KW-0812">Transmembrane</keyword>
<keyword evidence="5" id="KW-0472">Membrane</keyword>
<dbReference type="InterPro" id="IPR011990">
    <property type="entry name" value="TPR-like_helical_dom_sf"/>
</dbReference>
<dbReference type="InterPro" id="IPR018704">
    <property type="entry name" value="SecYEG/CpoB_TPR"/>
</dbReference>
<dbReference type="Gene3D" id="1.25.40.10">
    <property type="entry name" value="Tetratricopeptide repeat domain"/>
    <property type="match status" value="1"/>
</dbReference>
<comment type="caution">
    <text evidence="10">The sequence shown here is derived from an EMBL/GenBank/DDBJ whole genome shotgun (WGS) entry which is preliminary data.</text>
</comment>
<evidence type="ECO:0000256" key="8">
    <source>
        <dbReference type="ARBA" id="ARBA00024235"/>
    </source>
</evidence>
<evidence type="ECO:0000256" key="2">
    <source>
        <dbReference type="ARBA" id="ARBA00022475"/>
    </source>
</evidence>
<dbReference type="EMBL" id="WTVP01000003">
    <property type="protein sequence ID" value="NMG14323.1"/>
    <property type="molecule type" value="Genomic_DNA"/>
</dbReference>
<proteinExistence type="inferred from homology"/>
<feature type="domain" description="Ancillary SecYEG translocon subunit/Cell division coordinator CpoB TPR" evidence="9">
    <location>
        <begin position="16"/>
        <end position="214"/>
    </location>
</feature>
<evidence type="ECO:0000313" key="11">
    <source>
        <dbReference type="Proteomes" id="UP000633943"/>
    </source>
</evidence>
<comment type="subcellular location">
    <subcellularLocation>
        <location evidence="1">Cell membrane</location>
        <topology evidence="1">Single-pass type II membrane protein</topology>
    </subcellularLocation>
</comment>
<protein>
    <recommendedName>
        <fullName evidence="8">Ancillary SecYEG translocon subunit</fullName>
    </recommendedName>
</protein>
<dbReference type="Pfam" id="PF09976">
    <property type="entry name" value="TPR_21"/>
    <property type="match status" value="1"/>
</dbReference>
<dbReference type="Proteomes" id="UP000633943">
    <property type="component" value="Unassembled WGS sequence"/>
</dbReference>
<evidence type="ECO:0000256" key="7">
    <source>
        <dbReference type="ARBA" id="ARBA00024197"/>
    </source>
</evidence>
<keyword evidence="4" id="KW-1133">Transmembrane helix</keyword>
<dbReference type="RefSeq" id="WP_169201130.1">
    <property type="nucleotide sequence ID" value="NZ_CP059467.1"/>
</dbReference>
<dbReference type="PANTHER" id="PTHR38035">
    <property type="entry name" value="UPF0070 PROTEIN YFGM"/>
    <property type="match status" value="1"/>
</dbReference>
<evidence type="ECO:0000256" key="1">
    <source>
        <dbReference type="ARBA" id="ARBA00004401"/>
    </source>
</evidence>
<evidence type="ECO:0000313" key="10">
    <source>
        <dbReference type="EMBL" id="NMG14323.1"/>
    </source>
</evidence>
<name>A0ABX1NQR1_9RHOO</name>
<keyword evidence="6" id="KW-0143">Chaperone</keyword>
<evidence type="ECO:0000256" key="5">
    <source>
        <dbReference type="ARBA" id="ARBA00023136"/>
    </source>
</evidence>
<accession>A0ABX1NQR1</accession>
<evidence type="ECO:0000256" key="6">
    <source>
        <dbReference type="ARBA" id="ARBA00023186"/>
    </source>
</evidence>
<evidence type="ECO:0000256" key="4">
    <source>
        <dbReference type="ARBA" id="ARBA00022989"/>
    </source>
</evidence>
<comment type="similarity">
    <text evidence="7">Belongs to the YfgM family.</text>
</comment>
<dbReference type="PANTHER" id="PTHR38035:SF1">
    <property type="entry name" value="ANCILLARY SECYEG TRANSLOCON SUBUNIT"/>
    <property type="match status" value="1"/>
</dbReference>
<evidence type="ECO:0000259" key="9">
    <source>
        <dbReference type="Pfam" id="PF09976"/>
    </source>
</evidence>
<gene>
    <name evidence="10" type="ORF">GPA24_01945</name>
</gene>
<sequence>MAVYDLEEQEQISELKAWWAQYGKFVTTLAVAAALASVGWQGFGWYQNKQASEAGALYFVVQQAAERGDAQKAREAAGQIIEKFSGTAYAEMAALLSAGVQFSAGEGKNARAQLEWLVEHGSDPALRDIARLRLASVLLDEGAHADALARLQAEPDAALKGRFADLRGDVLAASGKPAEARSAYQGALDAIAQGGTEGGETLREVVRVKLQALEG</sequence>
<reference evidence="10 11" key="1">
    <citation type="submission" date="2019-12" db="EMBL/GenBank/DDBJ databases">
        <title>Comparative genomics gives insights into the taxonomy of the Azoarcus-Aromatoleum group and reveals separate origins of nif in the plant-associated Azoarcus and non-plant-associated Aromatoleum sub-groups.</title>
        <authorList>
            <person name="Lafos M."/>
            <person name="Maluk M."/>
            <person name="Batista M."/>
            <person name="Junghare M."/>
            <person name="Carmona M."/>
            <person name="Faoro H."/>
            <person name="Cruz L.M."/>
            <person name="Battistoni F."/>
            <person name="De Souza E."/>
            <person name="Pedrosa F."/>
            <person name="Chen W.-M."/>
            <person name="Poole P.S."/>
            <person name="Dixon R.A."/>
            <person name="James E.K."/>
        </authorList>
    </citation>
    <scope>NUCLEOTIDE SEQUENCE [LARGE SCALE GENOMIC DNA]</scope>
    <source>
        <strain evidence="10 11">PbN1</strain>
    </source>
</reference>
<keyword evidence="2" id="KW-1003">Cell membrane</keyword>
<dbReference type="PIRSF" id="PIRSF006170">
    <property type="entry name" value="YfgM"/>
    <property type="match status" value="1"/>
</dbReference>
<dbReference type="SUPFAM" id="SSF48452">
    <property type="entry name" value="TPR-like"/>
    <property type="match status" value="1"/>
</dbReference>
<organism evidence="10 11">
    <name type="scientific">Aromatoleum bremense</name>
    <dbReference type="NCBI Taxonomy" id="76115"/>
    <lineage>
        <taxon>Bacteria</taxon>
        <taxon>Pseudomonadati</taxon>
        <taxon>Pseudomonadota</taxon>
        <taxon>Betaproteobacteria</taxon>
        <taxon>Rhodocyclales</taxon>
        <taxon>Rhodocyclaceae</taxon>
        <taxon>Aromatoleum</taxon>
    </lineage>
</organism>
<keyword evidence="11" id="KW-1185">Reference proteome</keyword>
<dbReference type="InterPro" id="IPR026039">
    <property type="entry name" value="YfgM"/>
</dbReference>